<feature type="domain" description="HTH cro/C1-type" evidence="1">
    <location>
        <begin position="23"/>
        <end position="78"/>
    </location>
</feature>
<evidence type="ECO:0000259" key="1">
    <source>
        <dbReference type="PROSITE" id="PS50943"/>
    </source>
</evidence>
<evidence type="ECO:0000313" key="3">
    <source>
        <dbReference type="Proteomes" id="UP000197446"/>
    </source>
</evidence>
<dbReference type="PROSITE" id="PS50943">
    <property type="entry name" value="HTH_CROC1"/>
    <property type="match status" value="1"/>
</dbReference>
<reference evidence="2 3" key="1">
    <citation type="journal article" date="2007" name="Int. J. Syst. Evol. Microbiol.">
        <title>Description of Pelomonas aquatica sp. nov. and Pelomonas puraquae sp. nov., isolated from industrial and haemodialysis water.</title>
        <authorList>
            <person name="Gomila M."/>
            <person name="Bowien B."/>
            <person name="Falsen E."/>
            <person name="Moore E.R."/>
            <person name="Lalucat J."/>
        </authorList>
    </citation>
    <scope>NUCLEOTIDE SEQUENCE [LARGE SCALE GENOMIC DNA]</scope>
    <source>
        <strain evidence="2 3">CCUG 52769</strain>
    </source>
</reference>
<dbReference type="SUPFAM" id="SSF47413">
    <property type="entry name" value="lambda repressor-like DNA-binding domains"/>
    <property type="match status" value="1"/>
</dbReference>
<name>A0A254MXD2_9BURK</name>
<sequence>MSSAPVSEPKKKLSARGLLAANLLVLRRRRELSQEALAFEAGLHRTFVAHVERQARNISLDNIERLASALGVEPFELLKP</sequence>
<dbReference type="InterPro" id="IPR001387">
    <property type="entry name" value="Cro/C1-type_HTH"/>
</dbReference>
<dbReference type="EMBL" id="NISI01000029">
    <property type="protein sequence ID" value="OWQ96471.1"/>
    <property type="molecule type" value="Genomic_DNA"/>
</dbReference>
<accession>A0A254MXD2</accession>
<dbReference type="SMART" id="SM00530">
    <property type="entry name" value="HTH_XRE"/>
    <property type="match status" value="1"/>
</dbReference>
<dbReference type="InterPro" id="IPR010982">
    <property type="entry name" value="Lambda_DNA-bd_dom_sf"/>
</dbReference>
<dbReference type="OrthoDB" id="8527856at2"/>
<dbReference type="RefSeq" id="WP_088486405.1">
    <property type="nucleotide sequence ID" value="NZ_NISI01000029.1"/>
</dbReference>
<gene>
    <name evidence="2" type="ORF">CDO81_27190</name>
</gene>
<dbReference type="CDD" id="cd00093">
    <property type="entry name" value="HTH_XRE"/>
    <property type="match status" value="1"/>
</dbReference>
<dbReference type="AlphaFoldDB" id="A0A254MXD2"/>
<dbReference type="Pfam" id="PF01381">
    <property type="entry name" value="HTH_3"/>
    <property type="match status" value="1"/>
</dbReference>
<organism evidence="2 3">
    <name type="scientific">Roseateles puraquae</name>
    <dbReference type="NCBI Taxonomy" id="431059"/>
    <lineage>
        <taxon>Bacteria</taxon>
        <taxon>Pseudomonadati</taxon>
        <taxon>Pseudomonadota</taxon>
        <taxon>Betaproteobacteria</taxon>
        <taxon>Burkholderiales</taxon>
        <taxon>Sphaerotilaceae</taxon>
        <taxon>Roseateles</taxon>
    </lineage>
</organism>
<dbReference type="GO" id="GO:0003677">
    <property type="term" value="F:DNA binding"/>
    <property type="evidence" value="ECO:0007669"/>
    <property type="project" value="InterPro"/>
</dbReference>
<protein>
    <submittedName>
        <fullName evidence="2">Transcriptional regulator</fullName>
    </submittedName>
</protein>
<dbReference type="Gene3D" id="1.10.260.40">
    <property type="entry name" value="lambda repressor-like DNA-binding domains"/>
    <property type="match status" value="1"/>
</dbReference>
<evidence type="ECO:0000313" key="2">
    <source>
        <dbReference type="EMBL" id="OWQ96471.1"/>
    </source>
</evidence>
<comment type="caution">
    <text evidence="2">The sequence shown here is derived from an EMBL/GenBank/DDBJ whole genome shotgun (WGS) entry which is preliminary data.</text>
</comment>
<keyword evidence="3" id="KW-1185">Reference proteome</keyword>
<proteinExistence type="predicted"/>
<dbReference type="Proteomes" id="UP000197446">
    <property type="component" value="Unassembled WGS sequence"/>
</dbReference>